<dbReference type="Proteomes" id="UP000639643">
    <property type="component" value="Unassembled WGS sequence"/>
</dbReference>
<organism evidence="1 2">
    <name type="scientific">Colletotrichum musicola</name>
    <dbReference type="NCBI Taxonomy" id="2175873"/>
    <lineage>
        <taxon>Eukaryota</taxon>
        <taxon>Fungi</taxon>
        <taxon>Dikarya</taxon>
        <taxon>Ascomycota</taxon>
        <taxon>Pezizomycotina</taxon>
        <taxon>Sordariomycetes</taxon>
        <taxon>Hypocreomycetidae</taxon>
        <taxon>Glomerellales</taxon>
        <taxon>Glomerellaceae</taxon>
        <taxon>Colletotrichum</taxon>
        <taxon>Colletotrichum orchidearum species complex</taxon>
    </lineage>
</organism>
<evidence type="ECO:0000313" key="1">
    <source>
        <dbReference type="EMBL" id="KAF6784016.1"/>
    </source>
</evidence>
<proteinExistence type="predicted"/>
<evidence type="ECO:0000313" key="2">
    <source>
        <dbReference type="Proteomes" id="UP000639643"/>
    </source>
</evidence>
<sequence>MYTRNRHRQSLDLPRDSSLLTRSGRPSYVVALSRRGRSSSIIMIFSETRHYSLVRSSCTRHMVFHT</sequence>
<dbReference type="EMBL" id="WIGM01002094">
    <property type="protein sequence ID" value="KAF6784016.1"/>
    <property type="molecule type" value="Genomic_DNA"/>
</dbReference>
<gene>
    <name evidence="1" type="ORF">CMUS01_16644</name>
</gene>
<comment type="caution">
    <text evidence="1">The sequence shown here is derived from an EMBL/GenBank/DDBJ whole genome shotgun (WGS) entry which is preliminary data.</text>
</comment>
<name>A0A8H6IMB2_9PEZI</name>
<accession>A0A8H6IMB2</accession>
<protein>
    <submittedName>
        <fullName evidence="1">Uncharacterized protein</fullName>
    </submittedName>
</protein>
<reference evidence="1" key="1">
    <citation type="journal article" date="2020" name="Phytopathology">
        <title>Genome Sequence Resources of Colletotrichum truncatum, C. plurivorum, C. musicola, and C. sojae: Four Species Pathogenic to Soybean (Glycine max).</title>
        <authorList>
            <person name="Rogerio F."/>
            <person name="Boufleur T.R."/>
            <person name="Ciampi-Guillardi M."/>
            <person name="Sukno S.A."/>
            <person name="Thon M.R."/>
            <person name="Massola Junior N.S."/>
            <person name="Baroncelli R."/>
        </authorList>
    </citation>
    <scope>NUCLEOTIDE SEQUENCE</scope>
    <source>
        <strain evidence="1">LFN0074</strain>
    </source>
</reference>
<keyword evidence="2" id="KW-1185">Reference proteome</keyword>
<dbReference type="AlphaFoldDB" id="A0A8H6IMB2"/>